<name>A0AA37PEQ7_9PEZI</name>
<sequence>MMNIYKVLWAISQLGDDMWSAAVKHAETTQSITPDQTSRPSMCSAFSELVKTGIPRNFKIDRI</sequence>
<dbReference type="Proteomes" id="UP001055115">
    <property type="component" value="Unassembled WGS sequence"/>
</dbReference>
<protein>
    <submittedName>
        <fullName evidence="1">Uncharacterized protein</fullName>
    </submittedName>
</protein>
<evidence type="ECO:0000313" key="2">
    <source>
        <dbReference type="Proteomes" id="UP001055115"/>
    </source>
</evidence>
<keyword evidence="2" id="KW-1185">Reference proteome</keyword>
<organism evidence="1 2">
    <name type="scientific">Colletotrichum spaethianum</name>
    <dbReference type="NCBI Taxonomy" id="700344"/>
    <lineage>
        <taxon>Eukaryota</taxon>
        <taxon>Fungi</taxon>
        <taxon>Dikarya</taxon>
        <taxon>Ascomycota</taxon>
        <taxon>Pezizomycotina</taxon>
        <taxon>Sordariomycetes</taxon>
        <taxon>Hypocreomycetidae</taxon>
        <taxon>Glomerellales</taxon>
        <taxon>Glomerellaceae</taxon>
        <taxon>Colletotrichum</taxon>
        <taxon>Colletotrichum spaethianum species complex</taxon>
    </lineage>
</organism>
<accession>A0AA37PEQ7</accession>
<dbReference type="RefSeq" id="XP_049133090.1">
    <property type="nucleotide sequence ID" value="XM_049277133.1"/>
</dbReference>
<comment type="caution">
    <text evidence="1">The sequence shown here is derived from an EMBL/GenBank/DDBJ whole genome shotgun (WGS) entry which is preliminary data.</text>
</comment>
<dbReference type="EMBL" id="BQXU01000040">
    <property type="protein sequence ID" value="GKT50740.1"/>
    <property type="molecule type" value="Genomic_DNA"/>
</dbReference>
<reference evidence="1 2" key="1">
    <citation type="submission" date="2022-03" db="EMBL/GenBank/DDBJ databases">
        <title>Genome data of Colletotrichum spp.</title>
        <authorList>
            <person name="Utami Y.D."/>
            <person name="Hiruma K."/>
        </authorList>
    </citation>
    <scope>NUCLEOTIDE SEQUENCE [LARGE SCALE GENOMIC DNA]</scope>
    <source>
        <strain evidence="1 2">MAFF 239500</strain>
    </source>
</reference>
<proteinExistence type="predicted"/>
<dbReference type="AlphaFoldDB" id="A0AA37PEQ7"/>
<evidence type="ECO:0000313" key="1">
    <source>
        <dbReference type="EMBL" id="GKT50740.1"/>
    </source>
</evidence>
<gene>
    <name evidence="1" type="ORF">ColSpa_10921</name>
</gene>
<dbReference type="GeneID" id="73331723"/>